<dbReference type="OrthoDB" id="2366404at2759"/>
<dbReference type="Proteomes" id="UP000022910">
    <property type="component" value="Unassembled WGS sequence"/>
</dbReference>
<dbReference type="EMBL" id="JEMT01017366">
    <property type="protein sequence ID" value="EXX68267.1"/>
    <property type="molecule type" value="Genomic_DNA"/>
</dbReference>
<gene>
    <name evidence="1" type="ORF">RirG_106690</name>
</gene>
<evidence type="ECO:0000313" key="1">
    <source>
        <dbReference type="EMBL" id="EXX68267.1"/>
    </source>
</evidence>
<comment type="caution">
    <text evidence="1">The sequence shown here is derived from an EMBL/GenBank/DDBJ whole genome shotgun (WGS) entry which is preliminary data.</text>
</comment>
<proteinExistence type="predicted"/>
<evidence type="ECO:0000313" key="2">
    <source>
        <dbReference type="Proteomes" id="UP000022910"/>
    </source>
</evidence>
<sequence length="132" mass="14799">MKFIMKIFPTFLSIAFIAFIILISPVVTFQTVKSVNNADQDDEILKSIGKCVIANAITSTLLEIGFISHTIVCLVTEFIEFLIFGEGGDFISGVVKEIICSILFELIVHRLLGINFGAFRGFIVRIIRRFLH</sequence>
<dbReference type="HOGENOM" id="CLU_1960735_0_0_1"/>
<keyword evidence="2" id="KW-1185">Reference proteome</keyword>
<reference evidence="1 2" key="1">
    <citation type="submission" date="2014-02" db="EMBL/GenBank/DDBJ databases">
        <title>Single nucleus genome sequencing reveals high similarity among nuclei of an endomycorrhizal fungus.</title>
        <authorList>
            <person name="Lin K."/>
            <person name="Geurts R."/>
            <person name="Zhang Z."/>
            <person name="Limpens E."/>
            <person name="Saunders D.G."/>
            <person name="Mu D."/>
            <person name="Pang E."/>
            <person name="Cao H."/>
            <person name="Cha H."/>
            <person name="Lin T."/>
            <person name="Zhou Q."/>
            <person name="Shang Y."/>
            <person name="Li Y."/>
            <person name="Ivanov S."/>
            <person name="Sharma T."/>
            <person name="Velzen R.V."/>
            <person name="Ruijter N.D."/>
            <person name="Aanen D.K."/>
            <person name="Win J."/>
            <person name="Kamoun S."/>
            <person name="Bisseling T."/>
            <person name="Huang S."/>
        </authorList>
    </citation>
    <scope>NUCLEOTIDE SEQUENCE [LARGE SCALE GENOMIC DNA]</scope>
    <source>
        <strain evidence="2">DAOM197198w</strain>
    </source>
</reference>
<name>A0A015JFI5_RHIIW</name>
<dbReference type="AlphaFoldDB" id="A0A015JFI5"/>
<protein>
    <submittedName>
        <fullName evidence="1">Uncharacterized protein</fullName>
    </submittedName>
</protein>
<accession>A0A015JFI5</accession>
<organism evidence="1 2">
    <name type="scientific">Rhizophagus irregularis (strain DAOM 197198w)</name>
    <name type="common">Glomus intraradices</name>
    <dbReference type="NCBI Taxonomy" id="1432141"/>
    <lineage>
        <taxon>Eukaryota</taxon>
        <taxon>Fungi</taxon>
        <taxon>Fungi incertae sedis</taxon>
        <taxon>Mucoromycota</taxon>
        <taxon>Glomeromycotina</taxon>
        <taxon>Glomeromycetes</taxon>
        <taxon>Glomerales</taxon>
        <taxon>Glomeraceae</taxon>
        <taxon>Rhizophagus</taxon>
    </lineage>
</organism>